<organism evidence="1 2">
    <name type="scientific">Actinacidiphila bryophytorum</name>
    <dbReference type="NCBI Taxonomy" id="1436133"/>
    <lineage>
        <taxon>Bacteria</taxon>
        <taxon>Bacillati</taxon>
        <taxon>Actinomycetota</taxon>
        <taxon>Actinomycetes</taxon>
        <taxon>Kitasatosporales</taxon>
        <taxon>Streptomycetaceae</taxon>
        <taxon>Actinacidiphila</taxon>
    </lineage>
</organism>
<proteinExistence type="predicted"/>
<dbReference type="AlphaFoldDB" id="A0A9W4E936"/>
<dbReference type="EMBL" id="CAJVAX010000012">
    <property type="protein sequence ID" value="CAG7625131.1"/>
    <property type="molecule type" value="Genomic_DNA"/>
</dbReference>
<sequence length="63" mass="7110">MPPVHGHCRLQYSFRATLAPGPSQQERFLRALPHYKPQAGASVQEVIKSQLRTRSGNEMDFTS</sequence>
<evidence type="ECO:0000313" key="2">
    <source>
        <dbReference type="Proteomes" id="UP001153328"/>
    </source>
</evidence>
<evidence type="ECO:0000313" key="1">
    <source>
        <dbReference type="EMBL" id="CAG7625131.1"/>
    </source>
</evidence>
<protein>
    <submittedName>
        <fullName evidence="1">Uncharacterized protein</fullName>
    </submittedName>
</protein>
<gene>
    <name evidence="1" type="ORF">SBRY_20126</name>
</gene>
<accession>A0A9W4E936</accession>
<name>A0A9W4E936_9ACTN</name>
<comment type="caution">
    <text evidence="1">The sequence shown here is derived from an EMBL/GenBank/DDBJ whole genome shotgun (WGS) entry which is preliminary data.</text>
</comment>
<dbReference type="Proteomes" id="UP001153328">
    <property type="component" value="Unassembled WGS sequence"/>
</dbReference>
<reference evidence="1" key="1">
    <citation type="submission" date="2021-06" db="EMBL/GenBank/DDBJ databases">
        <authorList>
            <person name="Arsene-Ploetze F."/>
        </authorList>
    </citation>
    <scope>NUCLEOTIDE SEQUENCE</scope>
    <source>
        <strain evidence="1">SBRY1</strain>
    </source>
</reference>
<keyword evidence="2" id="KW-1185">Reference proteome</keyword>